<evidence type="ECO:0000313" key="3">
    <source>
        <dbReference type="Proteomes" id="UP000590811"/>
    </source>
</evidence>
<proteinExistence type="predicted"/>
<dbReference type="Proteomes" id="UP000590811">
    <property type="component" value="Unassembled WGS sequence"/>
</dbReference>
<evidence type="ECO:0000313" key="2">
    <source>
        <dbReference type="EMBL" id="MBB2987760.1"/>
    </source>
</evidence>
<comment type="caution">
    <text evidence="2">The sequence shown here is derived from an EMBL/GenBank/DDBJ whole genome shotgun (WGS) entry which is preliminary data.</text>
</comment>
<dbReference type="AlphaFoldDB" id="A0A839PUF1"/>
<name>A0A839PUF1_9MICO</name>
<keyword evidence="1" id="KW-1133">Transmembrane helix</keyword>
<sequence length="236" mass="25222">MTTAAATREPAAPPLWSTDRWRWALLAATALLLAVFPFVATAPAVLGDLDDAVRDGSVTRVTVTDPLGPEANGFATAQVTWREHGVARAAEVRQVSDATTGGTVLSDGTDRATEVGSVVDHLRAVPGGESLVVDVVDRHGGASFAGWQVPTWFMTAALVVWLLTLALVAGPEPWRGTRWAWFWFVFSPFFFVAVPAFLLLGGRLPWGGTEPRVRRLTGGKAWLLVVLATVVLDPLG</sequence>
<accession>A0A839PUF1</accession>
<evidence type="ECO:0000256" key="1">
    <source>
        <dbReference type="SAM" id="Phobius"/>
    </source>
</evidence>
<feature type="transmembrane region" description="Helical" evidence="1">
    <location>
        <begin position="23"/>
        <end position="46"/>
    </location>
</feature>
<organism evidence="2 3">
    <name type="scientific">Terracoccus luteus</name>
    <dbReference type="NCBI Taxonomy" id="53356"/>
    <lineage>
        <taxon>Bacteria</taxon>
        <taxon>Bacillati</taxon>
        <taxon>Actinomycetota</taxon>
        <taxon>Actinomycetes</taxon>
        <taxon>Micrococcales</taxon>
        <taxon>Intrasporangiaceae</taxon>
        <taxon>Terracoccus</taxon>
    </lineage>
</organism>
<keyword evidence="1" id="KW-0812">Transmembrane</keyword>
<feature type="transmembrane region" description="Helical" evidence="1">
    <location>
        <begin position="181"/>
        <end position="201"/>
    </location>
</feature>
<keyword evidence="1" id="KW-0472">Membrane</keyword>
<feature type="transmembrane region" description="Helical" evidence="1">
    <location>
        <begin position="149"/>
        <end position="169"/>
    </location>
</feature>
<gene>
    <name evidence="2" type="ORF">FHW14_002946</name>
</gene>
<reference evidence="2 3" key="1">
    <citation type="submission" date="2020-08" db="EMBL/GenBank/DDBJ databases">
        <title>Genomic Encyclopedia of Type Strains, Phase IV (KMG-V): Genome sequencing to study the core and pangenomes of soil and plant-associated prokaryotes.</title>
        <authorList>
            <person name="Whitman W."/>
        </authorList>
    </citation>
    <scope>NUCLEOTIDE SEQUENCE [LARGE SCALE GENOMIC DNA]</scope>
    <source>
        <strain evidence="2 3">B3ACCR2</strain>
    </source>
</reference>
<protein>
    <submittedName>
        <fullName evidence="2">Uncharacterized protein</fullName>
    </submittedName>
</protein>
<dbReference type="RefSeq" id="WP_184510842.1">
    <property type="nucleotide sequence ID" value="NZ_JACHVT010000006.1"/>
</dbReference>
<dbReference type="EMBL" id="JACHVT010000006">
    <property type="protein sequence ID" value="MBB2987760.1"/>
    <property type="molecule type" value="Genomic_DNA"/>
</dbReference>